<keyword evidence="1" id="KW-0597">Phosphoprotein</keyword>
<dbReference type="GO" id="GO:0000727">
    <property type="term" value="P:double-strand break repair via break-induced replication"/>
    <property type="evidence" value="ECO:0000318"/>
    <property type="project" value="GO_Central"/>
</dbReference>
<dbReference type="GO" id="GO:0017116">
    <property type="term" value="F:single-stranded DNA helicase activity"/>
    <property type="evidence" value="ECO:0007669"/>
    <property type="project" value="TreeGrafter"/>
</dbReference>
<evidence type="ECO:0000256" key="4">
    <source>
        <dbReference type="ARBA" id="ARBA00023254"/>
    </source>
</evidence>
<dbReference type="CTD" id="108719269"/>
<sequence>MSWAPSVCRTREAALVYMDRSGGLQKFTEDCKRYNESNHSYAVYRFVISINPTDITELDATLGNYILHEPMRAAQIFQSVCDTAIKTLSLIESYQKESQINVVLRLTHLPDLPAYHLNLDEFPMNYKSQRLCMLKGVVIAMSTVTKYTQGARFLCSEKNCPFSEGFRYIRVHIPGATESATIRTDFVCSLCSSLLREDMKYRVLGEKQVVELLDSRALQIFQGHSTNIGYCELKSYAVFVRDELINKMKIGARYRVVGIPVCGPNGPHISVCIEANNIHQYIEESPSAISKPFQSLLSVAMSSPWIFTGILANMFASQVIPIGVYNTLKLCILLSLVQTGKDDEGSGSFLDLLAVTSDALVVDRLMSYSICLVPRGVRHSASNDLFATVMKDIRGSGAASIQAGSALMARGGICFTGDLRLHKKDKLDHLQSVLESRSTSVFIPGKKYGEDVNHQVCIPVQSNFWSYVDSCPKKQGHRESTFIGQVDISVVPSNLLDAFGMFIYCDETSDKHSSLSLVHHNLQRAVSPETCIYPASQLYTTQDYERLIAFAKNIQVNMSKKSETLIHGYYLASRRVRTDTHGSTMPASALRHLMSMSEAHAKLSLRREVLEEDVLIAVLLFELSLTLKHGSSVFYVPPSALFPVKLYDESSLHQRDMYLSETYQQLQRFVFTYGPGTTVSASEE</sequence>
<dbReference type="InterPro" id="IPR031327">
    <property type="entry name" value="MCM"/>
</dbReference>
<proteinExistence type="predicted"/>
<dbReference type="PaxDb" id="8355-A0A1L8FZ43"/>
<dbReference type="OMA" id="SICLVPR"/>
<dbReference type="AlphaFoldDB" id="A0A1L8FZ43"/>
<keyword evidence="3" id="KW-0234">DNA repair</keyword>
<accession>A0A1L8FZ43</accession>
<feature type="domain" description="MCM AAA-lid" evidence="7">
    <location>
        <begin position="546"/>
        <end position="624"/>
    </location>
</feature>
<dbReference type="GO" id="GO:0051321">
    <property type="term" value="P:meiotic cell cycle"/>
    <property type="evidence" value="ECO:0007669"/>
    <property type="project" value="UniProtKB-KW"/>
</dbReference>
<dbReference type="InterPro" id="IPR041562">
    <property type="entry name" value="MCM_lid"/>
</dbReference>
<evidence type="ECO:0000259" key="7">
    <source>
        <dbReference type="Pfam" id="PF17855"/>
    </source>
</evidence>
<dbReference type="Pfam" id="PF17855">
    <property type="entry name" value="MCM_lid"/>
    <property type="match status" value="1"/>
</dbReference>
<dbReference type="InterPro" id="IPR027417">
    <property type="entry name" value="P-loop_NTPase"/>
</dbReference>
<dbReference type="PANTHER" id="PTHR11630">
    <property type="entry name" value="DNA REPLICATION LICENSING FACTOR MCM FAMILY MEMBER"/>
    <property type="match status" value="1"/>
</dbReference>
<dbReference type="SUPFAM" id="SSF50249">
    <property type="entry name" value="Nucleic acid-binding proteins"/>
    <property type="match status" value="1"/>
</dbReference>
<dbReference type="OrthoDB" id="2015372at2759"/>
<feature type="domain" description="MCMDC2 N-terminal" evidence="8">
    <location>
        <begin position="11"/>
        <end position="109"/>
    </location>
</feature>
<dbReference type="PANTHER" id="PTHR11630:SF75">
    <property type="entry name" value="MINICHROMOSOME MAINTENANCE DOMAIN-CONTAINING PROTEIN 2"/>
    <property type="match status" value="1"/>
</dbReference>
<dbReference type="STRING" id="8355.A0A1L8FZ43"/>
<organism evidence="9 10">
    <name type="scientific">Xenopus laevis</name>
    <name type="common">African clawed frog</name>
    <dbReference type="NCBI Taxonomy" id="8355"/>
    <lineage>
        <taxon>Eukaryota</taxon>
        <taxon>Metazoa</taxon>
        <taxon>Chordata</taxon>
        <taxon>Craniata</taxon>
        <taxon>Vertebrata</taxon>
        <taxon>Euteleostomi</taxon>
        <taxon>Amphibia</taxon>
        <taxon>Batrachia</taxon>
        <taxon>Anura</taxon>
        <taxon>Pipoidea</taxon>
        <taxon>Pipidae</taxon>
        <taxon>Xenopodinae</taxon>
        <taxon>Xenopus</taxon>
        <taxon>Xenopus</taxon>
    </lineage>
</organism>
<evidence type="ECO:0000256" key="2">
    <source>
        <dbReference type="ARBA" id="ARBA00022763"/>
    </source>
</evidence>
<evidence type="ECO:0000313" key="9">
    <source>
        <dbReference type="Proteomes" id="UP000186698"/>
    </source>
</evidence>
<dbReference type="SMART" id="SM00350">
    <property type="entry name" value="MCM"/>
    <property type="match status" value="1"/>
</dbReference>
<dbReference type="GeneID" id="108719269"/>
<evidence type="ECO:0000256" key="1">
    <source>
        <dbReference type="ARBA" id="ARBA00022553"/>
    </source>
</evidence>
<dbReference type="GO" id="GO:0005634">
    <property type="term" value="C:nucleus"/>
    <property type="evidence" value="ECO:0000318"/>
    <property type="project" value="GO_Central"/>
</dbReference>
<gene>
    <name evidence="10" type="primary">mcmdc2.L</name>
</gene>
<comment type="function">
    <text evidence="5">Plays an important role in meiotic recombination and associated DNA double-strand break repair.</text>
</comment>
<dbReference type="GO" id="GO:0003677">
    <property type="term" value="F:DNA binding"/>
    <property type="evidence" value="ECO:0007669"/>
    <property type="project" value="InterPro"/>
</dbReference>
<dbReference type="KEGG" id="xla:108719269"/>
<reference evidence="10" key="1">
    <citation type="submission" date="2025-08" db="UniProtKB">
        <authorList>
            <consortium name="RefSeq"/>
        </authorList>
    </citation>
    <scope>IDENTIFICATION</scope>
    <source>
        <strain evidence="10">J_2021</strain>
        <tissue evidence="10">Erythrocytes</tissue>
    </source>
</reference>
<dbReference type="GO" id="GO:0005524">
    <property type="term" value="F:ATP binding"/>
    <property type="evidence" value="ECO:0007669"/>
    <property type="project" value="InterPro"/>
</dbReference>
<evidence type="ECO:0000313" key="10">
    <source>
        <dbReference type="RefSeq" id="XP_041422374.1"/>
    </source>
</evidence>
<evidence type="ECO:0000256" key="5">
    <source>
        <dbReference type="ARBA" id="ARBA00059210"/>
    </source>
</evidence>
<dbReference type="Pfam" id="PF26063">
    <property type="entry name" value="MCMDC2_N"/>
    <property type="match status" value="1"/>
</dbReference>
<protein>
    <recommendedName>
        <fullName evidence="6">Minichromosome maintenance domain-containing protein 2</fullName>
    </recommendedName>
</protein>
<evidence type="ECO:0000256" key="6">
    <source>
        <dbReference type="ARBA" id="ARBA00067689"/>
    </source>
</evidence>
<dbReference type="Proteomes" id="UP000186698">
    <property type="component" value="Chromosome 6L"/>
</dbReference>
<evidence type="ECO:0000259" key="8">
    <source>
        <dbReference type="Pfam" id="PF26063"/>
    </source>
</evidence>
<name>A0A1L8FZ43_XENLA</name>
<dbReference type="Gene3D" id="3.40.50.300">
    <property type="entry name" value="P-loop containing nucleotide triphosphate hydrolases"/>
    <property type="match status" value="1"/>
</dbReference>
<dbReference type="InterPro" id="IPR058769">
    <property type="entry name" value="MCMDC2_N"/>
</dbReference>
<dbReference type="FunFam" id="3.40.50.300:FF:001155">
    <property type="entry name" value="minichromosome maintenance domain-containing protein 2"/>
    <property type="match status" value="1"/>
</dbReference>
<dbReference type="RefSeq" id="XP_041422374.1">
    <property type="nucleotide sequence ID" value="XM_041566440.1"/>
</dbReference>
<evidence type="ECO:0000256" key="3">
    <source>
        <dbReference type="ARBA" id="ARBA00023204"/>
    </source>
</evidence>
<keyword evidence="2" id="KW-0227">DNA damage</keyword>
<keyword evidence="9" id="KW-1185">Reference proteome</keyword>
<keyword evidence="4" id="KW-0469">Meiosis</keyword>
<dbReference type="InterPro" id="IPR012340">
    <property type="entry name" value="NA-bd_OB-fold"/>
</dbReference>